<dbReference type="SMART" id="SM00353">
    <property type="entry name" value="HLH"/>
    <property type="match status" value="1"/>
</dbReference>
<dbReference type="Gene3D" id="4.10.280.10">
    <property type="entry name" value="Helix-loop-helix DNA-binding domain"/>
    <property type="match status" value="1"/>
</dbReference>
<dbReference type="PROSITE" id="PS50888">
    <property type="entry name" value="BHLH"/>
    <property type="match status" value="1"/>
</dbReference>
<comment type="similarity">
    <text evidence="1">Belongs to the bHLH protein family.</text>
</comment>
<evidence type="ECO:0000313" key="6">
    <source>
        <dbReference type="EMBL" id="KAJ6831279.1"/>
    </source>
</evidence>
<feature type="region of interest" description="Disordered" evidence="4">
    <location>
        <begin position="1"/>
        <end position="66"/>
    </location>
</feature>
<dbReference type="PANTHER" id="PTHR46412:SF19">
    <property type="entry name" value="BHLH DOMAIN-CONTAINING PROTEIN"/>
    <property type="match status" value="1"/>
</dbReference>
<gene>
    <name evidence="6" type="ORF">M6B38_349225</name>
</gene>
<dbReference type="SUPFAM" id="SSF47459">
    <property type="entry name" value="HLH, helix-loop-helix DNA-binding domain"/>
    <property type="match status" value="1"/>
</dbReference>
<dbReference type="Proteomes" id="UP001140949">
    <property type="component" value="Unassembled WGS sequence"/>
</dbReference>
<evidence type="ECO:0000256" key="2">
    <source>
        <dbReference type="ARBA" id="ARBA00023015"/>
    </source>
</evidence>
<reference evidence="6" key="1">
    <citation type="journal article" date="2023" name="GigaByte">
        <title>Genome assembly of the bearded iris, Iris pallida Lam.</title>
        <authorList>
            <person name="Bruccoleri R.E."/>
            <person name="Oakeley E.J."/>
            <person name="Faust A.M.E."/>
            <person name="Altorfer M."/>
            <person name="Dessus-Babus S."/>
            <person name="Burckhardt D."/>
            <person name="Oertli M."/>
            <person name="Naumann U."/>
            <person name="Petersen F."/>
            <person name="Wong J."/>
        </authorList>
    </citation>
    <scope>NUCLEOTIDE SEQUENCE</scope>
    <source>
        <strain evidence="6">GSM-AAB239-AS_SAM_17_03QT</strain>
    </source>
</reference>
<dbReference type="CDD" id="cd11453">
    <property type="entry name" value="bHLH_AtBIM_like"/>
    <property type="match status" value="1"/>
</dbReference>
<accession>A0AAX6GR62</accession>
<evidence type="ECO:0000259" key="5">
    <source>
        <dbReference type="PROSITE" id="PS50888"/>
    </source>
</evidence>
<name>A0AAX6GR62_IRIPA</name>
<evidence type="ECO:0000256" key="3">
    <source>
        <dbReference type="ARBA" id="ARBA00023163"/>
    </source>
</evidence>
<dbReference type="InterPro" id="IPR044295">
    <property type="entry name" value="BIM1/2/3"/>
</dbReference>
<feature type="compositionally biased region" description="Polar residues" evidence="4">
    <location>
        <begin position="42"/>
        <end position="51"/>
    </location>
</feature>
<feature type="domain" description="BHLH" evidence="5">
    <location>
        <begin position="50"/>
        <end position="100"/>
    </location>
</feature>
<reference evidence="6" key="2">
    <citation type="submission" date="2023-04" db="EMBL/GenBank/DDBJ databases">
        <authorList>
            <person name="Bruccoleri R.E."/>
            <person name="Oakeley E.J."/>
            <person name="Faust A.-M."/>
            <person name="Dessus-Babus S."/>
            <person name="Altorfer M."/>
            <person name="Burckhardt D."/>
            <person name="Oertli M."/>
            <person name="Naumann U."/>
            <person name="Petersen F."/>
            <person name="Wong J."/>
        </authorList>
    </citation>
    <scope>NUCLEOTIDE SEQUENCE</scope>
    <source>
        <strain evidence="6">GSM-AAB239-AS_SAM_17_03QT</strain>
        <tissue evidence="6">Leaf</tissue>
    </source>
</reference>
<evidence type="ECO:0000313" key="7">
    <source>
        <dbReference type="Proteomes" id="UP001140949"/>
    </source>
</evidence>
<feature type="compositionally biased region" description="Basic and acidic residues" evidence="4">
    <location>
        <begin position="56"/>
        <end position="66"/>
    </location>
</feature>
<keyword evidence="7" id="KW-1185">Reference proteome</keyword>
<evidence type="ECO:0000256" key="1">
    <source>
        <dbReference type="ARBA" id="ARBA00005510"/>
    </source>
</evidence>
<dbReference type="GO" id="GO:0046983">
    <property type="term" value="F:protein dimerization activity"/>
    <property type="evidence" value="ECO:0007669"/>
    <property type="project" value="InterPro"/>
</dbReference>
<dbReference type="InterPro" id="IPR011598">
    <property type="entry name" value="bHLH_dom"/>
</dbReference>
<organism evidence="6 7">
    <name type="scientific">Iris pallida</name>
    <name type="common">Sweet iris</name>
    <dbReference type="NCBI Taxonomy" id="29817"/>
    <lineage>
        <taxon>Eukaryota</taxon>
        <taxon>Viridiplantae</taxon>
        <taxon>Streptophyta</taxon>
        <taxon>Embryophyta</taxon>
        <taxon>Tracheophyta</taxon>
        <taxon>Spermatophyta</taxon>
        <taxon>Magnoliopsida</taxon>
        <taxon>Liliopsida</taxon>
        <taxon>Asparagales</taxon>
        <taxon>Iridaceae</taxon>
        <taxon>Iridoideae</taxon>
        <taxon>Irideae</taxon>
        <taxon>Iris</taxon>
    </lineage>
</organism>
<keyword evidence="2" id="KW-0805">Transcription regulation</keyword>
<dbReference type="Pfam" id="PF00010">
    <property type="entry name" value="HLH"/>
    <property type="match status" value="1"/>
</dbReference>
<evidence type="ECO:0000256" key="4">
    <source>
        <dbReference type="SAM" id="MobiDB-lite"/>
    </source>
</evidence>
<dbReference type="GO" id="GO:0003700">
    <property type="term" value="F:DNA-binding transcription factor activity"/>
    <property type="evidence" value="ECO:0007669"/>
    <property type="project" value="InterPro"/>
</dbReference>
<protein>
    <submittedName>
        <fullName evidence="6">Transcription factor BIM2-like isoform X1</fullName>
    </submittedName>
</protein>
<sequence>MEMASRSSMGFHEDDDEDEDEFGRRDGSFQEVDLTVKVDGKNSGQNQPSTPRSKHSATEQRRRSKINDRFQILRDLMPHSDQKRDKATFLLEVIEYIRFLQEKVQKYESCPEMPWVKTFFRSLWKNAQNSTQSCGDGITDPQLATKNCPAPPGYMLSGNDNNMSILPEMLTNLQNPAESDPNLFTSVGRGTGLTQHQQRLVSDSDNMGSQSQSLWHRQHCPVDCRQQCPVDCTVSSDMLDEHEELTIDEGTVSVSNTYSQGLLATLAQSMESSGLDLSQASISVQIILGKRAKRSAMTTSSAKDHDDPLLIELLDSQWWRAVARSPNKLQKGLDHILAKYL</sequence>
<proteinExistence type="inferred from homology"/>
<dbReference type="PANTHER" id="PTHR46412">
    <property type="entry name" value="BES1-INTERACTING MYC-LIKE PROTEIN"/>
    <property type="match status" value="1"/>
</dbReference>
<keyword evidence="3" id="KW-0804">Transcription</keyword>
<dbReference type="AlphaFoldDB" id="A0AAX6GR62"/>
<feature type="compositionally biased region" description="Basic and acidic residues" evidence="4">
    <location>
        <begin position="22"/>
        <end position="40"/>
    </location>
</feature>
<comment type="caution">
    <text evidence="6">The sequence shown here is derived from an EMBL/GenBank/DDBJ whole genome shotgun (WGS) entry which is preliminary data.</text>
</comment>
<dbReference type="EMBL" id="JANAVB010016800">
    <property type="protein sequence ID" value="KAJ6831279.1"/>
    <property type="molecule type" value="Genomic_DNA"/>
</dbReference>
<dbReference type="GO" id="GO:0006351">
    <property type="term" value="P:DNA-templated transcription"/>
    <property type="evidence" value="ECO:0007669"/>
    <property type="project" value="InterPro"/>
</dbReference>
<dbReference type="InterPro" id="IPR036638">
    <property type="entry name" value="HLH_DNA-bd_sf"/>
</dbReference>